<feature type="transmembrane region" description="Helical" evidence="7">
    <location>
        <begin position="249"/>
        <end position="274"/>
    </location>
</feature>
<accession>T0ZWJ7</accession>
<comment type="subcellular location">
    <subcellularLocation>
        <location evidence="1">Cell membrane</location>
        <topology evidence="1">Multi-pass membrane protein</topology>
    </subcellularLocation>
</comment>
<evidence type="ECO:0000256" key="3">
    <source>
        <dbReference type="ARBA" id="ARBA00022475"/>
    </source>
</evidence>
<evidence type="ECO:0000256" key="6">
    <source>
        <dbReference type="ARBA" id="ARBA00023136"/>
    </source>
</evidence>
<dbReference type="InterPro" id="IPR000731">
    <property type="entry name" value="SSD"/>
</dbReference>
<name>T0ZWJ7_9ZZZZ</name>
<feature type="transmembrane region" description="Helical" evidence="7">
    <location>
        <begin position="223"/>
        <end position="242"/>
    </location>
</feature>
<gene>
    <name evidence="9" type="ORF">B1B_11858</name>
</gene>
<evidence type="ECO:0000256" key="1">
    <source>
        <dbReference type="ARBA" id="ARBA00004651"/>
    </source>
</evidence>
<feature type="transmembrane region" description="Helical" evidence="7">
    <location>
        <begin position="316"/>
        <end position="344"/>
    </location>
</feature>
<feature type="transmembrane region" description="Helical" evidence="7">
    <location>
        <begin position="356"/>
        <end position="379"/>
    </location>
</feature>
<reference evidence="9" key="2">
    <citation type="journal article" date="2014" name="ISME J.">
        <title>Microbial stratification in low pH oxic and suboxic macroscopic growths along an acid mine drainage.</title>
        <authorList>
            <person name="Mendez-Garcia C."/>
            <person name="Mesa V."/>
            <person name="Sprenger R.R."/>
            <person name="Richter M."/>
            <person name="Diez M.S."/>
            <person name="Solano J."/>
            <person name="Bargiela R."/>
            <person name="Golyshina O.V."/>
            <person name="Manteca A."/>
            <person name="Ramos J.L."/>
            <person name="Gallego J.R."/>
            <person name="Llorente I."/>
            <person name="Martins Dos Santos V.A."/>
            <person name="Jensen O.N."/>
            <person name="Pelaez A.I."/>
            <person name="Sanchez J."/>
            <person name="Ferrer M."/>
        </authorList>
    </citation>
    <scope>NUCLEOTIDE SEQUENCE</scope>
</reference>
<evidence type="ECO:0000313" key="9">
    <source>
        <dbReference type="EMBL" id="EQD48928.1"/>
    </source>
</evidence>
<dbReference type="PROSITE" id="PS50156">
    <property type="entry name" value="SSD"/>
    <property type="match status" value="1"/>
</dbReference>
<dbReference type="PANTHER" id="PTHR33406:SF6">
    <property type="entry name" value="MEMBRANE PROTEIN YDGH-RELATED"/>
    <property type="match status" value="1"/>
</dbReference>
<evidence type="ECO:0000256" key="2">
    <source>
        <dbReference type="ARBA" id="ARBA00010157"/>
    </source>
</evidence>
<keyword evidence="3" id="KW-1003">Cell membrane</keyword>
<organism evidence="9">
    <name type="scientific">mine drainage metagenome</name>
    <dbReference type="NCBI Taxonomy" id="410659"/>
    <lineage>
        <taxon>unclassified sequences</taxon>
        <taxon>metagenomes</taxon>
        <taxon>ecological metagenomes</taxon>
    </lineage>
</organism>
<evidence type="ECO:0000259" key="8">
    <source>
        <dbReference type="PROSITE" id="PS50156"/>
    </source>
</evidence>
<dbReference type="EMBL" id="AUZY01007740">
    <property type="protein sequence ID" value="EQD48928.1"/>
    <property type="molecule type" value="Genomic_DNA"/>
</dbReference>
<comment type="similarity">
    <text evidence="2">Belongs to the resistance-nodulation-cell division (RND) (TC 2.A.6) family. MmpL subfamily.</text>
</comment>
<dbReference type="InterPro" id="IPR050545">
    <property type="entry name" value="Mycobact_MmpL"/>
</dbReference>
<evidence type="ECO:0000256" key="5">
    <source>
        <dbReference type="ARBA" id="ARBA00022989"/>
    </source>
</evidence>
<feature type="transmembrane region" description="Helical" evidence="7">
    <location>
        <begin position="422"/>
        <end position="446"/>
    </location>
</feature>
<dbReference type="PANTHER" id="PTHR33406">
    <property type="entry name" value="MEMBRANE PROTEIN MJ1562-RELATED"/>
    <property type="match status" value="1"/>
</dbReference>
<protein>
    <submittedName>
        <fullName evidence="9">MMPL domain-containing protein</fullName>
    </submittedName>
</protein>
<feature type="transmembrane region" description="Helical" evidence="7">
    <location>
        <begin position="672"/>
        <end position="698"/>
    </location>
</feature>
<dbReference type="AlphaFoldDB" id="T0ZWJ7"/>
<evidence type="ECO:0000256" key="7">
    <source>
        <dbReference type="SAM" id="Phobius"/>
    </source>
</evidence>
<proteinExistence type="inferred from homology"/>
<keyword evidence="4 7" id="KW-0812">Transmembrane</keyword>
<dbReference type="Gene3D" id="1.20.1640.10">
    <property type="entry name" value="Multidrug efflux transporter AcrB transmembrane domain"/>
    <property type="match status" value="2"/>
</dbReference>
<evidence type="ECO:0000256" key="4">
    <source>
        <dbReference type="ARBA" id="ARBA00022692"/>
    </source>
</evidence>
<dbReference type="GO" id="GO:0005886">
    <property type="term" value="C:plasma membrane"/>
    <property type="evidence" value="ECO:0007669"/>
    <property type="project" value="UniProtKB-SubCell"/>
</dbReference>
<keyword evidence="6 7" id="KW-0472">Membrane</keyword>
<dbReference type="Pfam" id="PF03176">
    <property type="entry name" value="MMPL"/>
    <property type="match status" value="2"/>
</dbReference>
<feature type="transmembrane region" description="Helical" evidence="7">
    <location>
        <begin position="745"/>
        <end position="766"/>
    </location>
</feature>
<reference evidence="9" key="1">
    <citation type="submission" date="2013-08" db="EMBL/GenBank/DDBJ databases">
        <authorList>
            <person name="Mendez C."/>
            <person name="Richter M."/>
            <person name="Ferrer M."/>
            <person name="Sanchez J."/>
        </authorList>
    </citation>
    <scope>NUCLEOTIDE SEQUENCE</scope>
</reference>
<keyword evidence="5 7" id="KW-1133">Transmembrane helix</keyword>
<feature type="domain" description="SSD" evidence="8">
    <location>
        <begin position="249"/>
        <end position="378"/>
    </location>
</feature>
<feature type="transmembrane region" description="Helical" evidence="7">
    <location>
        <begin position="622"/>
        <end position="638"/>
    </location>
</feature>
<sequence length="810" mass="85183">MNQTAALEVLHAFYDGYGNSGAGFNGTANCAQDPQTVEACTDRTVRSNVAPLIVPFFPGNPAAQNVANVTLGSLGVENYTAYASVRTTAAIVLSPSLGLPPKWIGTVWTEFPRGISSPAVAMAWANATVANSSYYAEPLPIPHSISAEFVDPAGTASLVVVSFSVGDGFTVGGAKPVYDDINEINRIVPAALAAADPSRAISFAQTGTSALDLAQQTILNESLGLVLPITVILLMVITALYFRAPITPLTAFVGLAIALVLSLGSTVLIGTFITHVDTSALTLEEVFVLGVGTDYSIFLIARYREELVAGRASKDAVVTALTWAGQSVATSGSTAIIATLALAFSGVALLSQWGSVLSVAILITMMASLTLTPALLVLIGPRVFWPATGNRFRTQAATQNARIAGERTYFYRAGRLTQRRPWTVVAIILLMSIPLILVALSVPLSYDYYDQLPSSQPAVQGLQTLGAHYGPGFAFPSYTLLTFSAPLIVGNHTNAREFSEIASLTAIAQTTGGIAQVQSPVGPWGAPLSTWDNYSTAPIATQQDLHALLSAYVGTDGRTVLLTLQTGVSGLSANAISAIQSVESSFSTYQSAHSDVTKVAFGGAAPTTSDLAAQTALATERMVIAVAIGLIIVLFVVLRSWIIPIMAVATIGLSIIWSWAITYLVLGRIFGIALFFFVPTVLFILILGLGIDYNIFLLTRVREERLRGRSSTNAAVEGVARTGGIITAAAIILASAFATLMFGSFALLVAIGFSVAVAVVLDAMVIRTYLVPAALHLLGDRVWEIRPRRPEPVAASRTSDVGRAAEPPTD</sequence>
<feature type="transmembrane region" description="Helical" evidence="7">
    <location>
        <begin position="719"/>
        <end position="739"/>
    </location>
</feature>
<feature type="transmembrane region" description="Helical" evidence="7">
    <location>
        <begin position="645"/>
        <end position="666"/>
    </location>
</feature>
<comment type="caution">
    <text evidence="9">The sequence shown here is derived from an EMBL/GenBank/DDBJ whole genome shotgun (WGS) entry which is preliminary data.</text>
</comment>
<dbReference type="InterPro" id="IPR004869">
    <property type="entry name" value="MMPL_dom"/>
</dbReference>
<dbReference type="SUPFAM" id="SSF82866">
    <property type="entry name" value="Multidrug efflux transporter AcrB transmembrane domain"/>
    <property type="match status" value="2"/>
</dbReference>